<evidence type="ECO:0000313" key="1">
    <source>
        <dbReference type="EMBL" id="KPM49945.1"/>
    </source>
</evidence>
<protein>
    <submittedName>
        <fullName evidence="1">Uncharacterized protein</fullName>
    </submittedName>
</protein>
<dbReference type="EMBL" id="LGTQ01000005">
    <property type="protein sequence ID" value="KPM49945.1"/>
    <property type="molecule type" value="Genomic_DNA"/>
</dbReference>
<evidence type="ECO:0000313" key="2">
    <source>
        <dbReference type="Proteomes" id="UP000050454"/>
    </source>
</evidence>
<keyword evidence="2" id="KW-1185">Reference proteome</keyword>
<dbReference type="AlphaFoldDB" id="A0A0P7C8K3"/>
<accession>A0A0P7C8K3</accession>
<dbReference type="Proteomes" id="UP000050454">
    <property type="component" value="Unassembled WGS sequence"/>
</dbReference>
<dbReference type="STRING" id="1605367.AFM12_05095"/>
<reference evidence="1 2" key="1">
    <citation type="submission" date="2015-07" db="EMBL/GenBank/DDBJ databases">
        <title>The draft genome sequence of Leadbetterella sp. JN14-9.</title>
        <authorList>
            <person name="Liu Y."/>
            <person name="Du J."/>
            <person name="Shao Z."/>
        </authorList>
    </citation>
    <scope>NUCLEOTIDE SEQUENCE [LARGE SCALE GENOMIC DNA]</scope>
    <source>
        <strain evidence="1 2">JN14-9</strain>
    </source>
</reference>
<sequence length="98" mass="11680">MVSRIIKYSTLILMLFVFIGGRQEFFDLFDTDTQVELLDIESGEDESEKEEYDQKTFFLWFNSTSETRLSKTISSLYSHKSKHYSGDFHREILFPPEY</sequence>
<comment type="caution">
    <text evidence="1">The sequence shown here is derived from an EMBL/GenBank/DDBJ whole genome shotgun (WGS) entry which is preliminary data.</text>
</comment>
<name>A0A0P7C8K3_9BACT</name>
<gene>
    <name evidence="1" type="ORF">AFM12_05095</name>
</gene>
<organism evidence="1 2">
    <name type="scientific">Jiulongibacter sediminis</name>
    <dbReference type="NCBI Taxonomy" id="1605367"/>
    <lineage>
        <taxon>Bacteria</taxon>
        <taxon>Pseudomonadati</taxon>
        <taxon>Bacteroidota</taxon>
        <taxon>Cytophagia</taxon>
        <taxon>Cytophagales</taxon>
        <taxon>Leadbetterellaceae</taxon>
        <taxon>Jiulongibacter</taxon>
    </lineage>
</organism>
<proteinExistence type="predicted"/>